<accession>A0A7Y4IIK6</accession>
<evidence type="ECO:0000313" key="1">
    <source>
        <dbReference type="EMBL" id="NOJ79824.1"/>
    </source>
</evidence>
<sequence length="66" mass="7363">MDAEVRLCSKVPGELVLHKPLVEPLPKPPEVFSQDTFGPIGIVVEVVLKKALSYLNDQQRVRVIII</sequence>
<organism evidence="1 2">
    <name type="scientific">Myxococcus xanthus</name>
    <dbReference type="NCBI Taxonomy" id="34"/>
    <lineage>
        <taxon>Bacteria</taxon>
        <taxon>Pseudomonadati</taxon>
        <taxon>Myxococcota</taxon>
        <taxon>Myxococcia</taxon>
        <taxon>Myxococcales</taxon>
        <taxon>Cystobacterineae</taxon>
        <taxon>Myxococcaceae</taxon>
        <taxon>Myxococcus</taxon>
    </lineage>
</organism>
<evidence type="ECO:0000313" key="2">
    <source>
        <dbReference type="Proteomes" id="UP000533080"/>
    </source>
</evidence>
<dbReference type="AlphaFoldDB" id="A0A7Y4IIK6"/>
<gene>
    <name evidence="1" type="ORF">HNV28_15990</name>
</gene>
<reference evidence="1 2" key="1">
    <citation type="submission" date="2020-05" db="EMBL/GenBank/DDBJ databases">
        <authorList>
            <person name="Whitworth D."/>
        </authorList>
    </citation>
    <scope>NUCLEOTIDE SEQUENCE [LARGE SCALE GENOMIC DNA]</scope>
    <source>
        <strain evidence="1 2">AM005</strain>
    </source>
</reference>
<proteinExistence type="predicted"/>
<dbReference type="RefSeq" id="WP_171442068.1">
    <property type="nucleotide sequence ID" value="NZ_JABFNS010000041.1"/>
</dbReference>
<dbReference type="Proteomes" id="UP000533080">
    <property type="component" value="Unassembled WGS sequence"/>
</dbReference>
<comment type="caution">
    <text evidence="1">The sequence shown here is derived from an EMBL/GenBank/DDBJ whole genome shotgun (WGS) entry which is preliminary data.</text>
</comment>
<protein>
    <submittedName>
        <fullName evidence="1">Uncharacterized protein</fullName>
    </submittedName>
</protein>
<name>A0A7Y4IIK6_MYXXA</name>
<dbReference type="EMBL" id="JABFNT010000045">
    <property type="protein sequence ID" value="NOJ79824.1"/>
    <property type="molecule type" value="Genomic_DNA"/>
</dbReference>